<dbReference type="GO" id="GO:0015421">
    <property type="term" value="F:ABC-type oligopeptide transporter activity"/>
    <property type="evidence" value="ECO:0007669"/>
    <property type="project" value="TreeGrafter"/>
</dbReference>
<dbReference type="InterPro" id="IPR003439">
    <property type="entry name" value="ABC_transporter-like_ATP-bd"/>
</dbReference>
<dbReference type="AlphaFoldDB" id="A0A512BL23"/>
<gene>
    <name evidence="17" type="primary">ndvA</name>
    <name evidence="17" type="ORF">MAE02_03670</name>
</gene>
<dbReference type="NCBIfam" id="TIGR01192">
    <property type="entry name" value="chvA"/>
    <property type="match status" value="1"/>
</dbReference>
<comment type="similarity">
    <text evidence="2">Belongs to the ABC transporter superfamily.</text>
</comment>
<evidence type="ECO:0000256" key="12">
    <source>
        <dbReference type="ARBA" id="ARBA00023136"/>
    </source>
</evidence>
<dbReference type="OrthoDB" id="9804259at2"/>
<evidence type="ECO:0000256" key="4">
    <source>
        <dbReference type="ARBA" id="ARBA00022475"/>
    </source>
</evidence>
<dbReference type="PANTHER" id="PTHR43394">
    <property type="entry name" value="ATP-DEPENDENT PERMEASE MDL1, MITOCHONDRIAL"/>
    <property type="match status" value="1"/>
</dbReference>
<dbReference type="InterPro" id="IPR003593">
    <property type="entry name" value="AAA+_ATPase"/>
</dbReference>
<evidence type="ECO:0000256" key="10">
    <source>
        <dbReference type="ARBA" id="ARBA00022967"/>
    </source>
</evidence>
<dbReference type="SMART" id="SM00382">
    <property type="entry name" value="AAA"/>
    <property type="match status" value="1"/>
</dbReference>
<evidence type="ECO:0000256" key="1">
    <source>
        <dbReference type="ARBA" id="ARBA00004651"/>
    </source>
</evidence>
<keyword evidence="12 14" id="KW-0472">Membrane</keyword>
<proteinExistence type="inferred from homology"/>
<evidence type="ECO:0000256" key="7">
    <source>
        <dbReference type="ARBA" id="ARBA00022692"/>
    </source>
</evidence>
<dbReference type="FunFam" id="3.40.50.300:FF:000221">
    <property type="entry name" value="Multidrug ABC transporter ATP-binding protein"/>
    <property type="match status" value="1"/>
</dbReference>
<dbReference type="CDD" id="cd18562">
    <property type="entry name" value="ABC_6TM_NdvA_beta-glucan_exporter_like"/>
    <property type="match status" value="1"/>
</dbReference>
<comment type="subcellular location">
    <subcellularLocation>
        <location evidence="1">Cell membrane</location>
        <topology evidence="1">Multi-pass membrane protein</topology>
    </subcellularLocation>
</comment>
<evidence type="ECO:0000256" key="3">
    <source>
        <dbReference type="ARBA" id="ARBA00022448"/>
    </source>
</evidence>
<dbReference type="NCBIfam" id="NF010178">
    <property type="entry name" value="PRK13657.1"/>
    <property type="match status" value="1"/>
</dbReference>
<dbReference type="InterPro" id="IPR039421">
    <property type="entry name" value="Type_1_exporter"/>
</dbReference>
<keyword evidence="6" id="KW-0762">Sugar transport</keyword>
<feature type="domain" description="ABC transporter" evidence="15">
    <location>
        <begin position="345"/>
        <end position="579"/>
    </location>
</feature>
<dbReference type="GO" id="GO:0016887">
    <property type="term" value="F:ATP hydrolysis activity"/>
    <property type="evidence" value="ECO:0007669"/>
    <property type="project" value="InterPro"/>
</dbReference>
<dbReference type="GO" id="GO:0005886">
    <property type="term" value="C:plasma membrane"/>
    <property type="evidence" value="ECO:0007669"/>
    <property type="project" value="UniProtKB-SubCell"/>
</dbReference>
<dbReference type="Gene3D" id="3.40.50.300">
    <property type="entry name" value="P-loop containing nucleotide triphosphate hydrolases"/>
    <property type="match status" value="1"/>
</dbReference>
<evidence type="ECO:0000259" key="15">
    <source>
        <dbReference type="PROSITE" id="PS50893"/>
    </source>
</evidence>
<dbReference type="RefSeq" id="WP_114184566.1">
    <property type="nucleotide sequence ID" value="NZ_BJYU01000002.1"/>
</dbReference>
<evidence type="ECO:0000259" key="16">
    <source>
        <dbReference type="PROSITE" id="PS50929"/>
    </source>
</evidence>
<sequence>MWLIRLYVRVLGQLGSDLRVGALLSLANVALAVSAFAEPILFGRIIDVLTRAQIPGTPPITFGVLTPLIVAWIAFGFFSIGAGALVALYADRLSHRRRLAVVANYFEHVLELPLAFHTSTHSGRVLKVMLEGSGGMSWLWLGFFREHLSALVALVILLPLTVFLNWRLGLLLVALVVVFTVLTAIVVRKTESLQGSVERYHSNLAEHASDALGNVPVIQSFTRVEAETRSLRTIIHQLLQAQNPVLSWWAIASVASRAAATITVTAIFLTGTWLHLNGLATIGEIVMFMSMATMLIGRLEQAVSFINQLFMQAPKLREFFEILDTAPAVHDRPHAKNVERFGGEVAFEEVSFSYDGKRSAVQDVTFHVRQGETVALVGSTGSGKSTTLGLLHRAFDPQSGCIRIDGDDIRDISLASLRRNIGVVFQEPMLFARSIRENLQVGRPEASDAEMIQALERAQALEFITRQSDGLDTIIGERGRSLSGGERQRLSIARALLKNPPILILDEATSALDAATEQKLQRALDEVMKGRTTFVIAHRLATIRNADRILVFDHGRVVETGTFDELVAKGGRFAELAKAQFMATDAKPSDAKPKAARRVPAGSPVEA</sequence>
<dbReference type="Gene3D" id="1.20.1560.10">
    <property type="entry name" value="ABC transporter type 1, transmembrane domain"/>
    <property type="match status" value="1"/>
</dbReference>
<dbReference type="GO" id="GO:0005524">
    <property type="term" value="F:ATP binding"/>
    <property type="evidence" value="ECO:0007669"/>
    <property type="project" value="UniProtKB-KW"/>
</dbReference>
<keyword evidence="18" id="KW-1185">Reference proteome</keyword>
<dbReference type="PROSITE" id="PS50893">
    <property type="entry name" value="ABC_TRANSPORTER_2"/>
    <property type="match status" value="1"/>
</dbReference>
<dbReference type="Pfam" id="PF00005">
    <property type="entry name" value="ABC_tran"/>
    <property type="match status" value="1"/>
</dbReference>
<keyword evidence="3" id="KW-0813">Transport</keyword>
<feature type="domain" description="ABC transmembrane type-1" evidence="16">
    <location>
        <begin position="22"/>
        <end position="311"/>
    </location>
</feature>
<dbReference type="Proteomes" id="UP000321085">
    <property type="component" value="Unassembled WGS sequence"/>
</dbReference>
<evidence type="ECO:0000256" key="2">
    <source>
        <dbReference type="ARBA" id="ARBA00005417"/>
    </source>
</evidence>
<evidence type="ECO:0000256" key="13">
    <source>
        <dbReference type="SAM" id="MobiDB-lite"/>
    </source>
</evidence>
<accession>A0A512BL23</accession>
<feature type="transmembrane region" description="Helical" evidence="14">
    <location>
        <begin position="166"/>
        <end position="187"/>
    </location>
</feature>
<keyword evidence="4" id="KW-1003">Cell membrane</keyword>
<dbReference type="InterPro" id="IPR005896">
    <property type="entry name" value="NdvA"/>
</dbReference>
<dbReference type="EMBL" id="BJYU01000002">
    <property type="protein sequence ID" value="GEO12671.1"/>
    <property type="molecule type" value="Genomic_DNA"/>
</dbReference>
<feature type="transmembrane region" description="Helical" evidence="14">
    <location>
        <begin position="20"/>
        <end position="42"/>
    </location>
</feature>
<reference evidence="17 18" key="1">
    <citation type="submission" date="2019-07" db="EMBL/GenBank/DDBJ databases">
        <title>Whole genome shotgun sequence of Microvirga aerophila NBRC 106136.</title>
        <authorList>
            <person name="Hosoyama A."/>
            <person name="Uohara A."/>
            <person name="Ohji S."/>
            <person name="Ichikawa N."/>
        </authorList>
    </citation>
    <scope>NUCLEOTIDE SEQUENCE [LARGE SCALE GENOMIC DNA]</scope>
    <source>
        <strain evidence="17 18">NBRC 106136</strain>
    </source>
</reference>
<keyword evidence="9 17" id="KW-0067">ATP-binding</keyword>
<evidence type="ECO:0000256" key="9">
    <source>
        <dbReference type="ARBA" id="ARBA00022840"/>
    </source>
</evidence>
<evidence type="ECO:0000256" key="5">
    <source>
        <dbReference type="ARBA" id="ARBA00022519"/>
    </source>
</evidence>
<evidence type="ECO:0000256" key="11">
    <source>
        <dbReference type="ARBA" id="ARBA00022989"/>
    </source>
</evidence>
<feature type="transmembrane region" description="Helical" evidence="14">
    <location>
        <begin position="275"/>
        <end position="296"/>
    </location>
</feature>
<keyword evidence="8" id="KW-0547">Nucleotide-binding</keyword>
<comment type="caution">
    <text evidence="17">The sequence shown here is derived from an EMBL/GenBank/DDBJ whole genome shotgun (WGS) entry which is preliminary data.</text>
</comment>
<dbReference type="InterPro" id="IPR017871">
    <property type="entry name" value="ABC_transporter-like_CS"/>
</dbReference>
<evidence type="ECO:0000256" key="8">
    <source>
        <dbReference type="ARBA" id="ARBA00022741"/>
    </source>
</evidence>
<evidence type="ECO:0000256" key="14">
    <source>
        <dbReference type="SAM" id="Phobius"/>
    </source>
</evidence>
<evidence type="ECO:0000313" key="18">
    <source>
        <dbReference type="Proteomes" id="UP000321085"/>
    </source>
</evidence>
<protein>
    <submittedName>
        <fullName evidence="17">Beta-(1--&gt;2)glucan export ATP-binding/permease protein NdvA</fullName>
    </submittedName>
</protein>
<dbReference type="InterPro" id="IPR027417">
    <property type="entry name" value="P-loop_NTPase"/>
</dbReference>
<dbReference type="PROSITE" id="PS50929">
    <property type="entry name" value="ABC_TM1F"/>
    <property type="match status" value="1"/>
</dbReference>
<keyword evidence="11 14" id="KW-1133">Transmembrane helix</keyword>
<dbReference type="SUPFAM" id="SSF52540">
    <property type="entry name" value="P-loop containing nucleoside triphosphate hydrolases"/>
    <property type="match status" value="1"/>
</dbReference>
<dbReference type="InterPro" id="IPR011527">
    <property type="entry name" value="ABC1_TM_dom"/>
</dbReference>
<feature type="region of interest" description="Disordered" evidence="13">
    <location>
        <begin position="584"/>
        <end position="607"/>
    </location>
</feature>
<evidence type="ECO:0000256" key="6">
    <source>
        <dbReference type="ARBA" id="ARBA00022597"/>
    </source>
</evidence>
<evidence type="ECO:0000313" key="17">
    <source>
        <dbReference type="EMBL" id="GEO12671.1"/>
    </source>
</evidence>
<organism evidence="17 18">
    <name type="scientific">Microvirga aerophila</name>
    <dbReference type="NCBI Taxonomy" id="670291"/>
    <lineage>
        <taxon>Bacteria</taxon>
        <taxon>Pseudomonadati</taxon>
        <taxon>Pseudomonadota</taxon>
        <taxon>Alphaproteobacteria</taxon>
        <taxon>Hyphomicrobiales</taxon>
        <taxon>Methylobacteriaceae</taxon>
        <taxon>Microvirga</taxon>
    </lineage>
</organism>
<feature type="transmembrane region" description="Helical" evidence="14">
    <location>
        <begin position="138"/>
        <end position="160"/>
    </location>
</feature>
<dbReference type="PANTHER" id="PTHR43394:SF1">
    <property type="entry name" value="ATP-BINDING CASSETTE SUB-FAMILY B MEMBER 10, MITOCHONDRIAL"/>
    <property type="match status" value="1"/>
</dbReference>
<feature type="transmembrane region" description="Helical" evidence="14">
    <location>
        <begin position="62"/>
        <end position="90"/>
    </location>
</feature>
<keyword evidence="10" id="KW-1278">Translocase</keyword>
<dbReference type="GO" id="GO:0015441">
    <property type="term" value="F:ABC-type beta-glucan transporter activity"/>
    <property type="evidence" value="ECO:0007669"/>
    <property type="project" value="InterPro"/>
</dbReference>
<dbReference type="Pfam" id="PF00664">
    <property type="entry name" value="ABC_membrane"/>
    <property type="match status" value="1"/>
</dbReference>
<name>A0A512BL23_9HYPH</name>
<keyword evidence="5" id="KW-0997">Cell inner membrane</keyword>
<keyword evidence="7 14" id="KW-0812">Transmembrane</keyword>
<dbReference type="InterPro" id="IPR036640">
    <property type="entry name" value="ABC1_TM_sf"/>
</dbReference>
<dbReference type="PROSITE" id="PS00211">
    <property type="entry name" value="ABC_TRANSPORTER_1"/>
    <property type="match status" value="1"/>
</dbReference>
<dbReference type="SUPFAM" id="SSF90123">
    <property type="entry name" value="ABC transporter transmembrane region"/>
    <property type="match status" value="1"/>
</dbReference>